<comment type="caution">
    <text evidence="2">The sequence shown here is derived from an EMBL/GenBank/DDBJ whole genome shotgun (WGS) entry which is preliminary data.</text>
</comment>
<protein>
    <submittedName>
        <fullName evidence="2">Amidohydrolase family protein</fullName>
    </submittedName>
</protein>
<evidence type="ECO:0000313" key="2">
    <source>
        <dbReference type="EMBL" id="MBD9699397.1"/>
    </source>
</evidence>
<proteinExistence type="predicted"/>
<keyword evidence="3" id="KW-1185">Reference proteome</keyword>
<name>A0ABR9DQI9_9MICO</name>
<dbReference type="Pfam" id="PF07969">
    <property type="entry name" value="Amidohydro_3"/>
    <property type="match status" value="1"/>
</dbReference>
<reference evidence="2 3" key="1">
    <citation type="submission" date="2020-09" db="EMBL/GenBank/DDBJ databases">
        <title>Flavimobilis rhizosphaerae sp. nov., isolated from rhizosphere soil of Spartina alterniflora.</title>
        <authorList>
            <person name="Hanqin C."/>
        </authorList>
    </citation>
    <scope>NUCLEOTIDE SEQUENCE [LARGE SCALE GENOMIC DNA]</scope>
    <source>
        <strain evidence="2 3">GY 10621</strain>
    </source>
</reference>
<dbReference type="PANTHER" id="PTHR11647:SF1">
    <property type="entry name" value="COLLAPSIN RESPONSE MEDIATOR PROTEIN"/>
    <property type="match status" value="1"/>
</dbReference>
<accession>A0ABR9DQI9</accession>
<dbReference type="EMBL" id="JACZDF010000003">
    <property type="protein sequence ID" value="MBD9699397.1"/>
    <property type="molecule type" value="Genomic_DNA"/>
</dbReference>
<dbReference type="InterPro" id="IPR011059">
    <property type="entry name" value="Metal-dep_hydrolase_composite"/>
</dbReference>
<evidence type="ECO:0000313" key="3">
    <source>
        <dbReference type="Proteomes" id="UP000642107"/>
    </source>
</evidence>
<dbReference type="SUPFAM" id="SSF51338">
    <property type="entry name" value="Composite domain of metallo-dependent hydrolases"/>
    <property type="match status" value="1"/>
</dbReference>
<dbReference type="InterPro" id="IPR032466">
    <property type="entry name" value="Metal_Hydrolase"/>
</dbReference>
<organism evidence="2 3">
    <name type="scientific">Flavimobilis rhizosphaerae</name>
    <dbReference type="NCBI Taxonomy" id="2775421"/>
    <lineage>
        <taxon>Bacteria</taxon>
        <taxon>Bacillati</taxon>
        <taxon>Actinomycetota</taxon>
        <taxon>Actinomycetes</taxon>
        <taxon>Micrococcales</taxon>
        <taxon>Jonesiaceae</taxon>
        <taxon>Flavimobilis</taxon>
    </lineage>
</organism>
<gene>
    <name evidence="2" type="ORF">IGS67_07820</name>
</gene>
<dbReference type="Proteomes" id="UP000642107">
    <property type="component" value="Unassembled WGS sequence"/>
</dbReference>
<feature type="domain" description="Amidohydrolase 3" evidence="1">
    <location>
        <begin position="44"/>
        <end position="493"/>
    </location>
</feature>
<sequence length="517" mass="53364">MIVSGAVLPLGSTLSDPVDIHVTDDVVSAIVPAGRAVDGASGPVVDAAGRVVLPGFVDAHSHAESAVFDPEVQTALLRQGVTTVVLGLDGVSYAPDPDGRGWANEYFAGILGAHPTFRGGSVADLLATYEGTVPVNVAYLAPHGTIRHAVLGASDVPADAVARERIVALLAEALDDGAVGLSTGLEYVPAAHADRAELEAILTEVARRDLVHASHMRGYEEHAARALGELADLALATGARTHVSHLHGPAGEILGALSAAEARGVRMTYDSYPFLRGCSILSMVALPTWLPLADGAATRAALADPVTAARVAAHLGSLDELWPRVTLASVPGELAWAEGLPLLEVAARLETSPSDAALRVLVASDLRVTCIFQQPPTGTESSLTALAAHGGHTVGSDAIFPGSRPHPRGWATFSATLERMLAPAGPWTWADAAEHLAGRAARVHSLGRGTLGVGAIADLVLVDPLRLATRATYDDPRLPADGIDDVVVAGVQVLTDGRLSGATPGRALRPQREGGRR</sequence>
<dbReference type="InterPro" id="IPR013108">
    <property type="entry name" value="Amidohydro_3"/>
</dbReference>
<dbReference type="PANTHER" id="PTHR11647">
    <property type="entry name" value="HYDRANTOINASE/DIHYDROPYRIMIDINASE FAMILY MEMBER"/>
    <property type="match status" value="1"/>
</dbReference>
<evidence type="ECO:0000259" key="1">
    <source>
        <dbReference type="Pfam" id="PF07969"/>
    </source>
</evidence>
<dbReference type="InterPro" id="IPR050378">
    <property type="entry name" value="Metallo-dep_Hydrolases_sf"/>
</dbReference>
<dbReference type="RefSeq" id="WP_192279404.1">
    <property type="nucleotide sequence ID" value="NZ_JACZDF010000003.1"/>
</dbReference>
<dbReference type="Gene3D" id="3.20.20.140">
    <property type="entry name" value="Metal-dependent hydrolases"/>
    <property type="match status" value="2"/>
</dbReference>
<dbReference type="SUPFAM" id="SSF51556">
    <property type="entry name" value="Metallo-dependent hydrolases"/>
    <property type="match status" value="1"/>
</dbReference>